<dbReference type="PANTHER" id="PTHR33432:SF20">
    <property type="entry name" value="PROTEIN EMSY-LIKE 1"/>
    <property type="match status" value="1"/>
</dbReference>
<dbReference type="SMART" id="SM01191">
    <property type="entry name" value="ENT"/>
    <property type="match status" value="1"/>
</dbReference>
<evidence type="ECO:0000256" key="2">
    <source>
        <dbReference type="ARBA" id="ARBA00023242"/>
    </source>
</evidence>
<dbReference type="Proteomes" id="UP001396334">
    <property type="component" value="Unassembled WGS sequence"/>
</dbReference>
<sequence>MHEENDFDKGARTHVMLDLDDVQIIDDWWKRRDSQKRFLKSAPLPAATSGTDDDLPPSHPTRVSVGSNIAAGNGKKSILGSALYFRMYSDMEAQIHLLEQEAYCSVLRAFKAQSDAITWEKEGLITELRKELRVSDDEHRELLNKVNADDIIRRIRDWRQAAGNQSARLGVSHPIHSLLPSPTVSASRKKQKKSQSGHSLPGLSSAKAMHYPSAVSSGSRQFNTRGFVGGFPAYELAEGATFDPLIGRKVWTRWPEDNNFYGAVVTDYNPSEGRHALVYDINTGNETWEWIDLKQFCLLVHRSGILSTNIQLSIKKEKGASPTKGERLCLSPRALAPETFYASECLIPPDDIRWDGEDPGISYRRGHGFHGAKKSFSRGDPAAGPGRARGSTKGQSRKELLPSQNGIGKKLSNEIELPNTEMLVKEVERVFDTSHPDPIELEKAKKKLKEQEQALIDAIARLSDASDGESDGDRPFFHEPPMYVPAVKK</sequence>
<dbReference type="CDD" id="cd20404">
    <property type="entry name" value="Tudor_Agenet_AtEML-like"/>
    <property type="match status" value="1"/>
</dbReference>
<comment type="subcellular location">
    <subcellularLocation>
        <location evidence="1">Nucleus</location>
    </subcellularLocation>
</comment>
<organism evidence="5 6">
    <name type="scientific">Hibiscus sabdariffa</name>
    <name type="common">roselle</name>
    <dbReference type="NCBI Taxonomy" id="183260"/>
    <lineage>
        <taxon>Eukaryota</taxon>
        <taxon>Viridiplantae</taxon>
        <taxon>Streptophyta</taxon>
        <taxon>Embryophyta</taxon>
        <taxon>Tracheophyta</taxon>
        <taxon>Spermatophyta</taxon>
        <taxon>Magnoliopsida</taxon>
        <taxon>eudicotyledons</taxon>
        <taxon>Gunneridae</taxon>
        <taxon>Pentapetalae</taxon>
        <taxon>rosids</taxon>
        <taxon>malvids</taxon>
        <taxon>Malvales</taxon>
        <taxon>Malvaceae</taxon>
        <taxon>Malvoideae</taxon>
        <taxon>Hibiscus</taxon>
    </lineage>
</organism>
<dbReference type="InterPro" id="IPR033485">
    <property type="entry name" value="EMSY-LIKE_plant"/>
</dbReference>
<name>A0ABR2RBZ3_9ROSI</name>
<feature type="domain" description="ENT" evidence="4">
    <location>
        <begin position="91"/>
        <end position="178"/>
    </location>
</feature>
<dbReference type="InterPro" id="IPR036142">
    <property type="entry name" value="ENT_dom-like_sf"/>
</dbReference>
<reference evidence="5 6" key="1">
    <citation type="journal article" date="2024" name="G3 (Bethesda)">
        <title>Genome assembly of Hibiscus sabdariffa L. provides insights into metabolisms of medicinal natural products.</title>
        <authorList>
            <person name="Kim T."/>
        </authorList>
    </citation>
    <scope>NUCLEOTIDE SEQUENCE [LARGE SCALE GENOMIC DNA]</scope>
    <source>
        <strain evidence="5">TK-2024</strain>
        <tissue evidence="5">Old leaves</tissue>
    </source>
</reference>
<evidence type="ECO:0000313" key="6">
    <source>
        <dbReference type="Proteomes" id="UP001396334"/>
    </source>
</evidence>
<dbReference type="Pfam" id="PF03735">
    <property type="entry name" value="ENT"/>
    <property type="match status" value="1"/>
</dbReference>
<proteinExistence type="predicted"/>
<accession>A0ABR2RBZ3</accession>
<evidence type="ECO:0000313" key="5">
    <source>
        <dbReference type="EMBL" id="KAK9010468.1"/>
    </source>
</evidence>
<evidence type="ECO:0000256" key="1">
    <source>
        <dbReference type="ARBA" id="ARBA00004123"/>
    </source>
</evidence>
<keyword evidence="2" id="KW-0539">Nucleus</keyword>
<dbReference type="InterPro" id="IPR005491">
    <property type="entry name" value="ENT_dom"/>
</dbReference>
<keyword evidence="6" id="KW-1185">Reference proteome</keyword>
<comment type="caution">
    <text evidence="5">The sequence shown here is derived from an EMBL/GenBank/DDBJ whole genome shotgun (WGS) entry which is preliminary data.</text>
</comment>
<dbReference type="SUPFAM" id="SSF158639">
    <property type="entry name" value="ENT-like"/>
    <property type="match status" value="1"/>
</dbReference>
<feature type="region of interest" description="Disordered" evidence="3">
    <location>
        <begin position="372"/>
        <end position="413"/>
    </location>
</feature>
<dbReference type="Gene3D" id="1.10.1240.40">
    <property type="entry name" value="ENT domain"/>
    <property type="match status" value="1"/>
</dbReference>
<feature type="compositionally biased region" description="Low complexity" evidence="3">
    <location>
        <begin position="378"/>
        <end position="389"/>
    </location>
</feature>
<dbReference type="SUPFAM" id="SSF63748">
    <property type="entry name" value="Tudor/PWWP/MBT"/>
    <property type="match status" value="1"/>
</dbReference>
<dbReference type="EMBL" id="JBBPBN010000024">
    <property type="protein sequence ID" value="KAK9010468.1"/>
    <property type="molecule type" value="Genomic_DNA"/>
</dbReference>
<feature type="region of interest" description="Disordered" evidence="3">
    <location>
        <begin position="461"/>
        <end position="489"/>
    </location>
</feature>
<feature type="region of interest" description="Disordered" evidence="3">
    <location>
        <begin position="174"/>
        <end position="205"/>
    </location>
</feature>
<evidence type="ECO:0000259" key="4">
    <source>
        <dbReference type="PROSITE" id="PS51138"/>
    </source>
</evidence>
<dbReference type="PANTHER" id="PTHR33432">
    <property type="entry name" value="PROTEIN EMSY-LIKE 4"/>
    <property type="match status" value="1"/>
</dbReference>
<evidence type="ECO:0000256" key="3">
    <source>
        <dbReference type="SAM" id="MobiDB-lite"/>
    </source>
</evidence>
<protein>
    <recommendedName>
        <fullName evidence="4">ENT domain-containing protein</fullName>
    </recommendedName>
</protein>
<gene>
    <name evidence="5" type="ORF">V6N11_036975</name>
</gene>
<dbReference type="PROSITE" id="PS51138">
    <property type="entry name" value="ENT"/>
    <property type="match status" value="1"/>
</dbReference>
<feature type="region of interest" description="Disordered" evidence="3">
    <location>
        <begin position="40"/>
        <end position="68"/>
    </location>
</feature>